<name>A0ABS2DVM9_9BURK</name>
<sequence>ACSWIESTQRITLRWWQRLAITRQLEHDEQGQLVWRVVVESAPRRAGKSVRLRGVALWRLEHGAELFGEPQLVVHTGKDVAIVREIQ</sequence>
<organism evidence="1 2">
    <name type="scientific">Sutterella massiliensis</name>
    <dbReference type="NCBI Taxonomy" id="1816689"/>
    <lineage>
        <taxon>Bacteria</taxon>
        <taxon>Pseudomonadati</taxon>
        <taxon>Pseudomonadota</taxon>
        <taxon>Betaproteobacteria</taxon>
        <taxon>Burkholderiales</taxon>
        <taxon>Sutterellaceae</taxon>
        <taxon>Sutterella</taxon>
    </lineage>
</organism>
<keyword evidence="2" id="KW-1185">Reference proteome</keyword>
<feature type="non-terminal residue" evidence="1">
    <location>
        <position position="1"/>
    </location>
</feature>
<keyword evidence="1" id="KW-0540">Nuclease</keyword>
<comment type="caution">
    <text evidence="1">The sequence shown here is derived from an EMBL/GenBank/DDBJ whole genome shotgun (WGS) entry which is preliminary data.</text>
</comment>
<keyword evidence="1" id="KW-0255">Endonuclease</keyword>
<gene>
    <name evidence="1" type="ORF">H6A60_13100</name>
</gene>
<dbReference type="GO" id="GO:0004519">
    <property type="term" value="F:endonuclease activity"/>
    <property type="evidence" value="ECO:0007669"/>
    <property type="project" value="UniProtKB-KW"/>
</dbReference>
<protein>
    <submittedName>
        <fullName evidence="1">HNH endonuclease</fullName>
    </submittedName>
</protein>
<keyword evidence="1" id="KW-0378">Hydrolase</keyword>
<dbReference type="Proteomes" id="UP000715095">
    <property type="component" value="Unassembled WGS sequence"/>
</dbReference>
<feature type="non-terminal residue" evidence="1">
    <location>
        <position position="87"/>
    </location>
</feature>
<accession>A0ABS2DVM9</accession>
<evidence type="ECO:0000313" key="2">
    <source>
        <dbReference type="Proteomes" id="UP000715095"/>
    </source>
</evidence>
<evidence type="ECO:0000313" key="1">
    <source>
        <dbReference type="EMBL" id="MBM6705401.1"/>
    </source>
</evidence>
<dbReference type="EMBL" id="JACJJC010000450">
    <property type="protein sequence ID" value="MBM6705401.1"/>
    <property type="molecule type" value="Genomic_DNA"/>
</dbReference>
<reference evidence="1 2" key="1">
    <citation type="journal article" date="2021" name="Sci. Rep.">
        <title>The distribution of antibiotic resistance genes in chicken gut microbiota commensals.</title>
        <authorList>
            <person name="Juricova H."/>
            <person name="Matiasovicova J."/>
            <person name="Kubasova T."/>
            <person name="Cejkova D."/>
            <person name="Rychlik I."/>
        </authorList>
    </citation>
    <scope>NUCLEOTIDE SEQUENCE [LARGE SCALE GENOMIC DNA]</scope>
    <source>
        <strain evidence="1 2">An829</strain>
    </source>
</reference>
<proteinExistence type="predicted"/>
<dbReference type="RefSeq" id="WP_205105334.1">
    <property type="nucleotide sequence ID" value="NZ_JACJJC010000450.1"/>
</dbReference>